<dbReference type="PANTHER" id="PTHR37807">
    <property type="entry name" value="OS07G0160300 PROTEIN"/>
    <property type="match status" value="1"/>
</dbReference>
<dbReference type="InterPro" id="IPR027417">
    <property type="entry name" value="P-loop_NTPase"/>
</dbReference>
<gene>
    <name evidence="1" type="ORF">O1G21_37340</name>
</gene>
<dbReference type="Pfam" id="PF13671">
    <property type="entry name" value="AAA_33"/>
    <property type="match status" value="1"/>
</dbReference>
<dbReference type="RefSeq" id="WP_270150102.1">
    <property type="nucleotide sequence ID" value="NZ_CP115450.1"/>
</dbReference>
<sequence length="174" mass="18506">MLIVLSGGPGSGKTTLAHALAGALGCPAVCRDELKEGLLHAGTRSPNADEAVRDAFFEVLDVLVRAGVSVVAEAAYQDRVWRPFLAPLAARTEVRVVHCRVDPALARRRIAERLATGRHRAAHADRELLAAPPGAGNLLDDFTPLALPGVPRLHVDTTDGYDPPLADIAAFTRR</sequence>
<evidence type="ECO:0000313" key="1">
    <source>
        <dbReference type="EMBL" id="WBP90982.1"/>
    </source>
</evidence>
<keyword evidence="1" id="KW-0547">Nucleotide-binding</keyword>
<dbReference type="Gene3D" id="3.40.50.300">
    <property type="entry name" value="P-loop containing nucleotide triphosphate hydrolases"/>
    <property type="match status" value="1"/>
</dbReference>
<dbReference type="PANTHER" id="PTHR37807:SF3">
    <property type="entry name" value="OS07G0160300 PROTEIN"/>
    <property type="match status" value="1"/>
</dbReference>
<protein>
    <submittedName>
        <fullName evidence="1">ATP-binding protein</fullName>
    </submittedName>
</protein>
<dbReference type="GO" id="GO:0005524">
    <property type="term" value="F:ATP binding"/>
    <property type="evidence" value="ECO:0007669"/>
    <property type="project" value="UniProtKB-KW"/>
</dbReference>
<dbReference type="SUPFAM" id="SSF52540">
    <property type="entry name" value="P-loop containing nucleoside triphosphate hydrolases"/>
    <property type="match status" value="1"/>
</dbReference>
<reference evidence="2" key="1">
    <citation type="submission" date="2022-12" db="EMBL/GenBank/DDBJ databases">
        <authorList>
            <person name="Mo P."/>
        </authorList>
    </citation>
    <scope>NUCLEOTIDE SEQUENCE [LARGE SCALE GENOMIC DNA]</scope>
    <source>
        <strain evidence="2">HUAS 3-15</strain>
    </source>
</reference>
<proteinExistence type="predicted"/>
<accession>A0ABY7QED6</accession>
<keyword evidence="2" id="KW-1185">Reference proteome</keyword>
<evidence type="ECO:0000313" key="2">
    <source>
        <dbReference type="Proteomes" id="UP001212821"/>
    </source>
</evidence>
<keyword evidence="1" id="KW-0067">ATP-binding</keyword>
<organism evidence="1 2">
    <name type="scientific">Kitasatospora cathayae</name>
    <dbReference type="NCBI Taxonomy" id="3004092"/>
    <lineage>
        <taxon>Bacteria</taxon>
        <taxon>Bacillati</taxon>
        <taxon>Actinomycetota</taxon>
        <taxon>Actinomycetes</taxon>
        <taxon>Kitasatosporales</taxon>
        <taxon>Streptomycetaceae</taxon>
        <taxon>Kitasatospora</taxon>
    </lineage>
</organism>
<dbReference type="EMBL" id="CP115450">
    <property type="protein sequence ID" value="WBP90982.1"/>
    <property type="molecule type" value="Genomic_DNA"/>
</dbReference>
<name>A0ABY7QED6_9ACTN</name>
<dbReference type="Proteomes" id="UP001212821">
    <property type="component" value="Chromosome"/>
</dbReference>